<accession>A0A8H6YVI6</accession>
<name>A0A8H6YVI6_9AGAR</name>
<sequence>MFNFKALFTATLLAAMATTAWGKAEAVLFASSNCSGADNSGTIGMSTGITYDGTGGYANSVHFYTDGVKELYYFCVRDIKLLMAPALSKPGKRFFGPVAFLQPPCIQTAPRLFLPSDIRTGHPQEHESSRDVFSGQFTEASSLSGPFSDYNGQPYQSNSIPAHIGLGPPPNVRRAAPFTPRLVPSRGQGIRAATTPHLLYGEGSVHSQQATPDIADMIGTLSLRQDQLEEENRVLRGENRALHGRLASVESRETHAAPPVTDTLPPAVADPRLVAATKKKAARRTRKERGVTPLAPTAEAATEQSTAEQSGPRSTPPSGDAAAKYLGNTELPTELLPARRAAQGFVSKTFREVCGVGPKDEWPDPSVTRYNDVTGERYLNPDFDSAVTDPGNCLLISAVARQAELDLQDEQLRPSVLTDLKATWDLSVLERMVRKSFSTFRGQWNVQTDAAAAAKLKAHRKDHRWQQRRILKVDQKRSVVKAFAAEHKLDVKFVESLLHEAHESDEASGPEEDSGESHETWKVRMAATAGISVTSPSALAKLEFLEVLEPEWRSDDLSNIGHALHVKWFNSLSAREKNCIKFIRVRDTHRSQRRIPDYTPWDFGISIPWLDENKKLPENEGLLHDWGTYGNPSGFDATFFDSIRPGNDTPDV</sequence>
<reference evidence="3" key="1">
    <citation type="submission" date="2020-05" db="EMBL/GenBank/DDBJ databases">
        <title>Mycena genomes resolve the evolution of fungal bioluminescence.</title>
        <authorList>
            <person name="Tsai I.J."/>
        </authorList>
    </citation>
    <scope>NUCLEOTIDE SEQUENCE</scope>
    <source>
        <strain evidence="3">160909Yilan</strain>
    </source>
</reference>
<feature type="chain" id="PRO_5034124519" description="Calpain catalytic domain-containing protein" evidence="2">
    <location>
        <begin position="23"/>
        <end position="652"/>
    </location>
</feature>
<proteinExistence type="predicted"/>
<keyword evidence="2" id="KW-0732">Signal</keyword>
<keyword evidence="4" id="KW-1185">Reference proteome</keyword>
<evidence type="ECO:0000256" key="1">
    <source>
        <dbReference type="SAM" id="MobiDB-lite"/>
    </source>
</evidence>
<evidence type="ECO:0000313" key="4">
    <source>
        <dbReference type="Proteomes" id="UP000623467"/>
    </source>
</evidence>
<comment type="caution">
    <text evidence="3">The sequence shown here is derived from an EMBL/GenBank/DDBJ whole genome shotgun (WGS) entry which is preliminary data.</text>
</comment>
<evidence type="ECO:0000256" key="2">
    <source>
        <dbReference type="SAM" id="SignalP"/>
    </source>
</evidence>
<protein>
    <recommendedName>
        <fullName evidence="5">Calpain catalytic domain-containing protein</fullName>
    </recommendedName>
</protein>
<feature type="compositionally biased region" description="Low complexity" evidence="1">
    <location>
        <begin position="292"/>
        <end position="310"/>
    </location>
</feature>
<dbReference type="Proteomes" id="UP000623467">
    <property type="component" value="Unassembled WGS sequence"/>
</dbReference>
<organism evidence="3 4">
    <name type="scientific">Mycena sanguinolenta</name>
    <dbReference type="NCBI Taxonomy" id="230812"/>
    <lineage>
        <taxon>Eukaryota</taxon>
        <taxon>Fungi</taxon>
        <taxon>Dikarya</taxon>
        <taxon>Basidiomycota</taxon>
        <taxon>Agaricomycotina</taxon>
        <taxon>Agaricomycetes</taxon>
        <taxon>Agaricomycetidae</taxon>
        <taxon>Agaricales</taxon>
        <taxon>Marasmiineae</taxon>
        <taxon>Mycenaceae</taxon>
        <taxon>Mycena</taxon>
    </lineage>
</organism>
<gene>
    <name evidence="3" type="ORF">MSAN_00977700</name>
</gene>
<dbReference type="EMBL" id="JACAZH010000006">
    <property type="protein sequence ID" value="KAF7367178.1"/>
    <property type="molecule type" value="Genomic_DNA"/>
</dbReference>
<feature type="region of interest" description="Disordered" evidence="1">
    <location>
        <begin position="246"/>
        <end position="324"/>
    </location>
</feature>
<dbReference type="AlphaFoldDB" id="A0A8H6YVI6"/>
<evidence type="ECO:0008006" key="5">
    <source>
        <dbReference type="Google" id="ProtNLM"/>
    </source>
</evidence>
<feature type="compositionally biased region" description="Basic residues" evidence="1">
    <location>
        <begin position="277"/>
        <end position="287"/>
    </location>
</feature>
<dbReference type="OrthoDB" id="3052718at2759"/>
<feature type="signal peptide" evidence="2">
    <location>
        <begin position="1"/>
        <end position="22"/>
    </location>
</feature>
<evidence type="ECO:0000313" key="3">
    <source>
        <dbReference type="EMBL" id="KAF7367178.1"/>
    </source>
</evidence>